<accession>A0A1X6YA44</accession>
<dbReference type="Pfam" id="PF11011">
    <property type="entry name" value="DUF2849"/>
    <property type="match status" value="1"/>
</dbReference>
<sequence length="103" mass="11165">MARAFTPKVITANALIEGDVVYLDANGAWTRDLAEAELFTDEAVAQEQLLFAEAQTEVVVGVYLADAVASANGPEPTHFREDFRRTGPSNYNHGKQAEGLVRA</sequence>
<name>A0A1X6YA44_9RHOB</name>
<dbReference type="RefSeq" id="WP_085803824.1">
    <property type="nucleotide sequence ID" value="NZ_FWFX01000001.1"/>
</dbReference>
<proteinExistence type="predicted"/>
<keyword evidence="3" id="KW-1185">Reference proteome</keyword>
<organism evidence="2 3">
    <name type="scientific">Roseovarius albus</name>
    <dbReference type="NCBI Taxonomy" id="1247867"/>
    <lineage>
        <taxon>Bacteria</taxon>
        <taxon>Pseudomonadati</taxon>
        <taxon>Pseudomonadota</taxon>
        <taxon>Alphaproteobacteria</taxon>
        <taxon>Rhodobacterales</taxon>
        <taxon>Roseobacteraceae</taxon>
        <taxon>Roseovarius</taxon>
    </lineage>
</organism>
<dbReference type="InterPro" id="IPR021270">
    <property type="entry name" value="DUF2849"/>
</dbReference>
<gene>
    <name evidence="2" type="ORF">ROA7450_00281</name>
</gene>
<reference evidence="2 3" key="1">
    <citation type="submission" date="2017-03" db="EMBL/GenBank/DDBJ databases">
        <authorList>
            <person name="Afonso C.L."/>
            <person name="Miller P.J."/>
            <person name="Scott M.A."/>
            <person name="Spackman E."/>
            <person name="Goraichik I."/>
            <person name="Dimitrov K.M."/>
            <person name="Suarez D.L."/>
            <person name="Swayne D.E."/>
        </authorList>
    </citation>
    <scope>NUCLEOTIDE SEQUENCE [LARGE SCALE GENOMIC DNA]</scope>
    <source>
        <strain evidence="2 3">CECT 7450</strain>
    </source>
</reference>
<dbReference type="Proteomes" id="UP000193061">
    <property type="component" value="Unassembled WGS sequence"/>
</dbReference>
<evidence type="ECO:0000313" key="2">
    <source>
        <dbReference type="EMBL" id="SLN14514.1"/>
    </source>
</evidence>
<dbReference type="AlphaFoldDB" id="A0A1X6YA44"/>
<protein>
    <submittedName>
        <fullName evidence="2">Uncharacterized protein</fullName>
    </submittedName>
</protein>
<evidence type="ECO:0000256" key="1">
    <source>
        <dbReference type="SAM" id="MobiDB-lite"/>
    </source>
</evidence>
<evidence type="ECO:0000313" key="3">
    <source>
        <dbReference type="Proteomes" id="UP000193061"/>
    </source>
</evidence>
<dbReference type="OrthoDB" id="5738806at2"/>
<dbReference type="EMBL" id="FWFX01000001">
    <property type="protein sequence ID" value="SLN14514.1"/>
    <property type="molecule type" value="Genomic_DNA"/>
</dbReference>
<feature type="region of interest" description="Disordered" evidence="1">
    <location>
        <begin position="73"/>
        <end position="103"/>
    </location>
</feature>